<reference evidence="1" key="3">
    <citation type="submission" date="2015-02" db="UniProtKB">
        <authorList>
            <consortium name="EnsemblProtists"/>
        </authorList>
    </citation>
    <scope>IDENTIFICATION</scope>
    <source>
        <strain evidence="1">DAOM BR144</strain>
    </source>
</reference>
<dbReference type="PANTHER" id="PTHR46224">
    <property type="entry name" value="ANKYRIN REPEAT FAMILY PROTEIN"/>
    <property type="match status" value="1"/>
</dbReference>
<organism evidence="1 2">
    <name type="scientific">Globisporangium ultimum (strain ATCC 200006 / CBS 805.95 / DAOM BR144)</name>
    <name type="common">Pythium ultimum</name>
    <dbReference type="NCBI Taxonomy" id="431595"/>
    <lineage>
        <taxon>Eukaryota</taxon>
        <taxon>Sar</taxon>
        <taxon>Stramenopiles</taxon>
        <taxon>Oomycota</taxon>
        <taxon>Peronosporomycetes</taxon>
        <taxon>Pythiales</taxon>
        <taxon>Pythiaceae</taxon>
        <taxon>Globisporangium</taxon>
    </lineage>
</organism>
<dbReference type="VEuPathDB" id="FungiDB:PYU1_G000104"/>
<evidence type="ECO:0000313" key="1">
    <source>
        <dbReference type="EnsemblProtists" id="PYU1_T000104"/>
    </source>
</evidence>
<dbReference type="Proteomes" id="UP000019132">
    <property type="component" value="Unassembled WGS sequence"/>
</dbReference>
<accession>K3W563</accession>
<dbReference type="EMBL" id="GL376636">
    <property type="status" value="NOT_ANNOTATED_CDS"/>
    <property type="molecule type" value="Genomic_DNA"/>
</dbReference>
<dbReference type="EnsemblProtists" id="PYU1_T000104">
    <property type="protein sequence ID" value="PYU1_T000104"/>
    <property type="gene ID" value="PYU1_G000104"/>
</dbReference>
<dbReference type="InterPro" id="IPR051616">
    <property type="entry name" value="Cul2-RING_E3_ligase_SR"/>
</dbReference>
<dbReference type="Gene3D" id="1.25.40.20">
    <property type="entry name" value="Ankyrin repeat-containing domain"/>
    <property type="match status" value="1"/>
</dbReference>
<reference evidence="2" key="1">
    <citation type="journal article" date="2010" name="Genome Biol.">
        <title>Genome sequence of the necrotrophic plant pathogen Pythium ultimum reveals original pathogenicity mechanisms and effector repertoire.</title>
        <authorList>
            <person name="Levesque C.A."/>
            <person name="Brouwer H."/>
            <person name="Cano L."/>
            <person name="Hamilton J.P."/>
            <person name="Holt C."/>
            <person name="Huitema E."/>
            <person name="Raffaele S."/>
            <person name="Robideau G.P."/>
            <person name="Thines M."/>
            <person name="Win J."/>
            <person name="Zerillo M.M."/>
            <person name="Beakes G.W."/>
            <person name="Boore J.L."/>
            <person name="Busam D."/>
            <person name="Dumas B."/>
            <person name="Ferriera S."/>
            <person name="Fuerstenberg S.I."/>
            <person name="Gachon C.M."/>
            <person name="Gaulin E."/>
            <person name="Govers F."/>
            <person name="Grenville-Briggs L."/>
            <person name="Horner N."/>
            <person name="Hostetler J."/>
            <person name="Jiang R.H."/>
            <person name="Johnson J."/>
            <person name="Krajaejun T."/>
            <person name="Lin H."/>
            <person name="Meijer H.J."/>
            <person name="Moore B."/>
            <person name="Morris P."/>
            <person name="Phuntmart V."/>
            <person name="Puiu D."/>
            <person name="Shetty J."/>
            <person name="Stajich J.E."/>
            <person name="Tripathy S."/>
            <person name="Wawra S."/>
            <person name="van West P."/>
            <person name="Whitty B.R."/>
            <person name="Coutinho P.M."/>
            <person name="Henrissat B."/>
            <person name="Martin F."/>
            <person name="Thomas P.D."/>
            <person name="Tyler B.M."/>
            <person name="De Vries R.P."/>
            <person name="Kamoun S."/>
            <person name="Yandell M."/>
            <person name="Tisserat N."/>
            <person name="Buell C.R."/>
        </authorList>
    </citation>
    <scope>NUCLEOTIDE SEQUENCE</scope>
    <source>
        <strain evidence="2">DAOM:BR144</strain>
    </source>
</reference>
<sequence length="340" mass="37346">MLVHDVGAACARESSKTGRDHVSRSDICAVGECIDIYTNHALLHLVLSDEAFASIRFAKVSLEEALHHYGKGVSVSKTVRSAIGDNGREENESTCALLEILKHVDDLPMIDRARSYVLASKLENECVMVQAVEKFPIDASMYPCEAYHELLVAACTAGHTAMVAQLLEHGAHPLEIDENGESLTSAVRYNHLEVVHQLEAAGQIPANGAIIVNGLRLACARGSISMVDTLLAHYASASNAWDHHPTLLRSAVQSDNLQVVELLLECDPRGAFIRMDQLIDQLQREMTAGGSTPRLDAIIGKYGYFAWDLHAFETAVRKNDTVLFDLLVNHIEWDRDDLKA</sequence>
<keyword evidence="2" id="KW-1185">Reference proteome</keyword>
<dbReference type="AlphaFoldDB" id="K3W563"/>
<dbReference type="InParanoid" id="K3W563"/>
<reference evidence="2" key="2">
    <citation type="submission" date="2010-04" db="EMBL/GenBank/DDBJ databases">
        <authorList>
            <person name="Buell R."/>
            <person name="Hamilton J."/>
            <person name="Hostetler J."/>
        </authorList>
    </citation>
    <scope>NUCLEOTIDE SEQUENCE [LARGE SCALE GENOMIC DNA]</scope>
    <source>
        <strain evidence="2">DAOM:BR144</strain>
    </source>
</reference>
<dbReference type="PANTHER" id="PTHR46224:SF64">
    <property type="entry name" value="IQ MOTIF AND ANKYRIN REPEAT DOMAIN-CONTAINING PROTEIN 1"/>
    <property type="match status" value="1"/>
</dbReference>
<dbReference type="HOGENOM" id="CLU_817851_0_0_1"/>
<name>K3W563_GLOUD</name>
<dbReference type="SUPFAM" id="SSF48403">
    <property type="entry name" value="Ankyrin repeat"/>
    <property type="match status" value="1"/>
</dbReference>
<evidence type="ECO:0000313" key="2">
    <source>
        <dbReference type="Proteomes" id="UP000019132"/>
    </source>
</evidence>
<dbReference type="InterPro" id="IPR036770">
    <property type="entry name" value="Ankyrin_rpt-contain_sf"/>
</dbReference>
<proteinExistence type="predicted"/>
<protein>
    <submittedName>
        <fullName evidence="1">Uncharacterized protein</fullName>
    </submittedName>
</protein>